<comment type="caution">
    <text evidence="1">The sequence shown here is derived from an EMBL/GenBank/DDBJ whole genome shotgun (WGS) entry which is preliminary data.</text>
</comment>
<dbReference type="EMBL" id="JAALLZ010000006">
    <property type="protein sequence ID" value="NGU31055.1"/>
    <property type="molecule type" value="Genomic_DNA"/>
</dbReference>
<dbReference type="AlphaFoldDB" id="A0AAP7BWB1"/>
<dbReference type="Proteomes" id="UP000481454">
    <property type="component" value="Unassembled WGS sequence"/>
</dbReference>
<organism evidence="1 2">
    <name type="scientific">Clostridium perfringens</name>
    <dbReference type="NCBI Taxonomy" id="1502"/>
    <lineage>
        <taxon>Bacteria</taxon>
        <taxon>Bacillati</taxon>
        <taxon>Bacillota</taxon>
        <taxon>Clostridia</taxon>
        <taxon>Eubacteriales</taxon>
        <taxon>Clostridiaceae</taxon>
        <taxon>Clostridium</taxon>
    </lineage>
</organism>
<accession>A0AAP7BWB1</accession>
<protein>
    <submittedName>
        <fullName evidence="1">Uncharacterized protein</fullName>
    </submittedName>
</protein>
<dbReference type="RefSeq" id="WP_164800989.1">
    <property type="nucleotide sequence ID" value="NZ_JAALLZ010000006.1"/>
</dbReference>
<sequence length="56" mass="6653">MGEKHTNKRKFWDYSCPNCGKKYLTSEMEEMGYIDHIKLGVVYNCLHCGHSHFEQK</sequence>
<name>A0AAP7BWB1_CLOPF</name>
<reference evidence="1 2" key="1">
    <citation type="submission" date="2020-02" db="EMBL/GenBank/DDBJ databases">
        <title>Genomic Insights into the Phylogeny and Genetic Plasticity of the Human and Animal Enteric Pathogen Clostridium perfringens.</title>
        <authorList>
            <person name="Feng Y."/>
            <person name="Hu Y."/>
        </authorList>
    </citation>
    <scope>NUCLEOTIDE SEQUENCE [LARGE SCALE GENOMIC DNA]</scope>
    <source>
        <strain evidence="1 2">CP-40</strain>
    </source>
</reference>
<proteinExistence type="predicted"/>
<evidence type="ECO:0000313" key="2">
    <source>
        <dbReference type="Proteomes" id="UP000481454"/>
    </source>
</evidence>
<gene>
    <name evidence="1" type="ORF">G6Z34_13265</name>
</gene>
<evidence type="ECO:0000313" key="1">
    <source>
        <dbReference type="EMBL" id="NGU31055.1"/>
    </source>
</evidence>